<name>A0A1X7DQA0_9MICC</name>
<feature type="region of interest" description="Disordered" evidence="1">
    <location>
        <begin position="20"/>
        <end position="56"/>
    </location>
</feature>
<organism evidence="4 5">
    <name type="scientific">Kocuria marina subsp. indica</name>
    <dbReference type="NCBI Taxonomy" id="1049583"/>
    <lineage>
        <taxon>Bacteria</taxon>
        <taxon>Bacillati</taxon>
        <taxon>Actinomycetota</taxon>
        <taxon>Actinomycetes</taxon>
        <taxon>Micrococcales</taxon>
        <taxon>Micrococcaceae</taxon>
        <taxon>Kocuria</taxon>
    </lineage>
</organism>
<evidence type="ECO:0000259" key="3">
    <source>
        <dbReference type="Pfam" id="PF13400"/>
    </source>
</evidence>
<evidence type="ECO:0000313" key="5">
    <source>
        <dbReference type="Proteomes" id="UP000192929"/>
    </source>
</evidence>
<keyword evidence="2" id="KW-0812">Transmembrane</keyword>
<feature type="transmembrane region" description="Helical" evidence="2">
    <location>
        <begin position="61"/>
        <end position="86"/>
    </location>
</feature>
<keyword evidence="5" id="KW-1185">Reference proteome</keyword>
<sequence>MMRAMLSGRDVMRPLIGIPTAQLDDLDGPRPHECPAQGTSQDRDEPHRANPEDPDSGQTTIVLIGFALVTLLLVVTVMAITSVYVGERQLQSLADRAAGAAADTFTNVDRSGSGPPTPILTNGAVAASATSYLGTVGAFHDVSGLSLAAPTGSADGTTAQVTLSAVVHPPVVNVFIPAGVPISATGDARAVMQR</sequence>
<protein>
    <submittedName>
        <fullName evidence="4">Putative Flp pilus-assembly TadE/G-like</fullName>
    </submittedName>
</protein>
<gene>
    <name evidence="4" type="ORF">SAMN06296028_1141</name>
</gene>
<keyword evidence="2" id="KW-0472">Membrane</keyword>
<dbReference type="EMBL" id="FXAC01000014">
    <property type="protein sequence ID" value="SMF19555.1"/>
    <property type="molecule type" value="Genomic_DNA"/>
</dbReference>
<reference evidence="5" key="1">
    <citation type="submission" date="2017-04" db="EMBL/GenBank/DDBJ databases">
        <authorList>
            <person name="Varghese N."/>
            <person name="Submissions S."/>
        </authorList>
    </citation>
    <scope>NUCLEOTIDE SEQUENCE [LARGE SCALE GENOMIC DNA]</scope>
    <source>
        <strain evidence="5">NIO-1021</strain>
    </source>
</reference>
<evidence type="ECO:0000313" key="4">
    <source>
        <dbReference type="EMBL" id="SMF19555.1"/>
    </source>
</evidence>
<feature type="domain" description="Putative Flp pilus-assembly TadG-like N-terminal" evidence="3">
    <location>
        <begin position="57"/>
        <end position="103"/>
    </location>
</feature>
<accession>A0A1X7DQA0</accession>
<evidence type="ECO:0000256" key="1">
    <source>
        <dbReference type="SAM" id="MobiDB-lite"/>
    </source>
</evidence>
<keyword evidence="2" id="KW-1133">Transmembrane helix</keyword>
<proteinExistence type="predicted"/>
<feature type="compositionally biased region" description="Basic and acidic residues" evidence="1">
    <location>
        <begin position="41"/>
        <end position="51"/>
    </location>
</feature>
<dbReference type="AlphaFoldDB" id="A0A1X7DQA0"/>
<dbReference type="Proteomes" id="UP000192929">
    <property type="component" value="Unassembled WGS sequence"/>
</dbReference>
<dbReference type="InterPro" id="IPR028087">
    <property type="entry name" value="Tad_N"/>
</dbReference>
<evidence type="ECO:0000256" key="2">
    <source>
        <dbReference type="SAM" id="Phobius"/>
    </source>
</evidence>
<dbReference type="Pfam" id="PF13400">
    <property type="entry name" value="Tad"/>
    <property type="match status" value="1"/>
</dbReference>